<feature type="transmembrane region" description="Helical" evidence="1">
    <location>
        <begin position="82"/>
        <end position="104"/>
    </location>
</feature>
<organism evidence="3 4">
    <name type="scientific">Prosthecobacter fusiformis</name>
    <dbReference type="NCBI Taxonomy" id="48464"/>
    <lineage>
        <taxon>Bacteria</taxon>
        <taxon>Pseudomonadati</taxon>
        <taxon>Verrucomicrobiota</taxon>
        <taxon>Verrucomicrobiia</taxon>
        <taxon>Verrucomicrobiales</taxon>
        <taxon>Verrucomicrobiaceae</taxon>
        <taxon>Prosthecobacter</taxon>
    </lineage>
</organism>
<keyword evidence="4" id="KW-1185">Reference proteome</keyword>
<proteinExistence type="predicted"/>
<accession>A0A4R7S1Q4</accession>
<evidence type="ECO:0000313" key="3">
    <source>
        <dbReference type="EMBL" id="TDU71145.1"/>
    </source>
</evidence>
<feature type="transmembrane region" description="Helical" evidence="1">
    <location>
        <begin position="55"/>
        <end position="76"/>
    </location>
</feature>
<feature type="transmembrane region" description="Helical" evidence="1">
    <location>
        <begin position="12"/>
        <end position="34"/>
    </location>
</feature>
<comment type="caution">
    <text evidence="3">The sequence shown here is derived from an EMBL/GenBank/DDBJ whole genome shotgun (WGS) entry which is preliminary data.</text>
</comment>
<reference evidence="3 4" key="1">
    <citation type="submission" date="2019-03" db="EMBL/GenBank/DDBJ databases">
        <title>Genomic Encyclopedia of Archaeal and Bacterial Type Strains, Phase II (KMG-II): from individual species to whole genera.</title>
        <authorList>
            <person name="Goeker M."/>
        </authorList>
    </citation>
    <scope>NUCLEOTIDE SEQUENCE [LARGE SCALE GENOMIC DNA]</scope>
    <source>
        <strain evidence="3 4">ATCC 25309</strain>
    </source>
</reference>
<dbReference type="AlphaFoldDB" id="A0A4R7S1Q4"/>
<dbReference type="InterPro" id="IPR039447">
    <property type="entry name" value="UreH-like_TM_dom"/>
</dbReference>
<feature type="domain" description="Urease accessory protein UreH-like transmembrane" evidence="2">
    <location>
        <begin position="9"/>
        <end position="203"/>
    </location>
</feature>
<evidence type="ECO:0000313" key="4">
    <source>
        <dbReference type="Proteomes" id="UP000295662"/>
    </source>
</evidence>
<dbReference type="PANTHER" id="PTHR42208:SF1">
    <property type="entry name" value="HEAVY METAL TRANSPORTER"/>
    <property type="match status" value="1"/>
</dbReference>
<keyword evidence="1" id="KW-0812">Transmembrane</keyword>
<feature type="transmembrane region" description="Helical" evidence="1">
    <location>
        <begin position="163"/>
        <end position="185"/>
    </location>
</feature>
<feature type="transmembrane region" description="Helical" evidence="1">
    <location>
        <begin position="125"/>
        <end position="151"/>
    </location>
</feature>
<sequence>MPAIDTSAAAFLAGLVTSVHCVGMCGPLSCSWAVSSKSGTSGFMRNTALYHGGRLISYGLIGAVAGAAGFIPLSWFQHGAGIVLPWLMVIAFALVGMGLDRYLPKPQVLSHNLRKIQTAAFRMKSAWRASLLGLATPLLPCGPLYVMFALAMANGSSFKGAEFAIAFGLGTLPLLWLAQTQLHWLGGRLQPVTLRRVQRGLALSAALIMAWRLRGTLDFTSDAVPSCCHAML</sequence>
<keyword evidence="1" id="KW-1133">Transmembrane helix</keyword>
<evidence type="ECO:0000259" key="2">
    <source>
        <dbReference type="Pfam" id="PF13386"/>
    </source>
</evidence>
<name>A0A4R7S1Q4_9BACT</name>
<evidence type="ECO:0000256" key="1">
    <source>
        <dbReference type="SAM" id="Phobius"/>
    </source>
</evidence>
<dbReference type="OrthoDB" id="9800141at2"/>
<gene>
    <name evidence="3" type="ORF">EI77_02264</name>
</gene>
<dbReference type="Proteomes" id="UP000295662">
    <property type="component" value="Unassembled WGS sequence"/>
</dbReference>
<dbReference type="EMBL" id="SOCA01000003">
    <property type="protein sequence ID" value="TDU71145.1"/>
    <property type="molecule type" value="Genomic_DNA"/>
</dbReference>
<dbReference type="RefSeq" id="WP_133795326.1">
    <property type="nucleotide sequence ID" value="NZ_SOCA01000003.1"/>
</dbReference>
<dbReference type="Pfam" id="PF13386">
    <property type="entry name" value="DsbD_2"/>
    <property type="match status" value="1"/>
</dbReference>
<protein>
    <recommendedName>
        <fullName evidence="2">Urease accessory protein UreH-like transmembrane domain-containing protein</fullName>
    </recommendedName>
</protein>
<keyword evidence="1" id="KW-0472">Membrane</keyword>
<dbReference type="PANTHER" id="PTHR42208">
    <property type="entry name" value="HEAVY METAL TRANSPORTER-RELATED"/>
    <property type="match status" value="1"/>
</dbReference>